<dbReference type="AlphaFoldDB" id="I4LY91"/>
<dbReference type="GO" id="GO:0003677">
    <property type="term" value="F:DNA binding"/>
    <property type="evidence" value="ECO:0007669"/>
    <property type="project" value="UniProtKB-KW"/>
</dbReference>
<dbReference type="Gene3D" id="3.90.220.20">
    <property type="entry name" value="DNA methylase specificity domains"/>
    <property type="match status" value="1"/>
</dbReference>
<comment type="caution">
    <text evidence="3">The sequence shown here is derived from an EMBL/GenBank/DDBJ whole genome shotgun (WGS) entry which is preliminary data.</text>
</comment>
<dbReference type="InterPro" id="IPR044946">
    <property type="entry name" value="Restrct_endonuc_typeI_TRD_sf"/>
</dbReference>
<evidence type="ECO:0000256" key="2">
    <source>
        <dbReference type="ARBA" id="ARBA00023125"/>
    </source>
</evidence>
<dbReference type="EMBL" id="ADER01000004">
    <property type="protein sequence ID" value="EIK81931.1"/>
    <property type="molecule type" value="Genomic_DNA"/>
</dbReference>
<proteinExistence type="predicted"/>
<reference evidence="3 4" key="1">
    <citation type="journal article" date="2012" name="J. Bacteriol.">
        <title>Comparative Genomic Analyses of 17 Clinical Isolates of Gardnerella vaginalis Provide Evidence of Multiple Genetically Isolated Clades Consistent with Subspeciation into Genovars.</title>
        <authorList>
            <person name="Ahmed A."/>
            <person name="Earl J."/>
            <person name="Retchless A."/>
            <person name="Hillier S."/>
            <person name="Rabe L."/>
            <person name="Cherpes T."/>
            <person name="Powell E."/>
            <person name="Janto B."/>
            <person name="Eutsey R."/>
            <person name="Hiller N.L."/>
            <person name="Boissy R."/>
            <person name="Dahlgreen M."/>
            <person name="Hall B."/>
            <person name="Costerton J."/>
            <person name="Post J.C."/>
            <person name="Hu F."/>
            <person name="Ehrlich G."/>
        </authorList>
    </citation>
    <scope>NUCLEOTIDE SEQUENCE [LARGE SCALE GENOMIC DNA]</scope>
    <source>
        <strain evidence="3 4">1400E</strain>
    </source>
</reference>
<dbReference type="GO" id="GO:0009307">
    <property type="term" value="P:DNA restriction-modification system"/>
    <property type="evidence" value="ECO:0007669"/>
    <property type="project" value="UniProtKB-KW"/>
</dbReference>
<sequence>MCDEFFRRESNGKLGDIISEEKKSTIQVETAKDLNGEYPFFISGDAVLSCDKPLVNNRICLLNTGCNADVKFYVGPASYSTDTCCITGTDGLSDYLFTLLYSIKQELNLKFFLGTGLKHLQKPLLKIDPFIFQMRLNLRCLIALLCLLIRLYRLINAKIEL</sequence>
<evidence type="ECO:0000313" key="3">
    <source>
        <dbReference type="EMBL" id="EIK81931.1"/>
    </source>
</evidence>
<organism evidence="3 4">
    <name type="scientific">Gardnerella vaginalis 1400E</name>
    <dbReference type="NCBI Taxonomy" id="698956"/>
    <lineage>
        <taxon>Bacteria</taxon>
        <taxon>Bacillati</taxon>
        <taxon>Actinomycetota</taxon>
        <taxon>Actinomycetes</taxon>
        <taxon>Bifidobacteriales</taxon>
        <taxon>Bifidobacteriaceae</taxon>
        <taxon>Gardnerella</taxon>
    </lineage>
</organism>
<dbReference type="Proteomes" id="UP000004884">
    <property type="component" value="Unassembled WGS sequence"/>
</dbReference>
<dbReference type="SUPFAM" id="SSF116734">
    <property type="entry name" value="DNA methylase specificity domain"/>
    <property type="match status" value="1"/>
</dbReference>
<gene>
    <name evidence="3" type="ORF">CGSMWGv1400E_01380</name>
</gene>
<evidence type="ECO:0000313" key="4">
    <source>
        <dbReference type="Proteomes" id="UP000004884"/>
    </source>
</evidence>
<accession>I4LY91</accession>
<name>I4LY91_GARVA</name>
<keyword evidence="2" id="KW-0238">DNA-binding</keyword>
<evidence type="ECO:0000256" key="1">
    <source>
        <dbReference type="ARBA" id="ARBA00022747"/>
    </source>
</evidence>
<protein>
    <submittedName>
        <fullName evidence="3">Type I restriction enzyme S protein</fullName>
    </submittedName>
</protein>
<keyword evidence="1" id="KW-0680">Restriction system</keyword>